<dbReference type="Proteomes" id="UP000229459">
    <property type="component" value="Unassembled WGS sequence"/>
</dbReference>
<dbReference type="GO" id="GO:0000166">
    <property type="term" value="F:nucleotide binding"/>
    <property type="evidence" value="ECO:0007669"/>
    <property type="project" value="UniProtKB-KW"/>
</dbReference>
<dbReference type="EMBL" id="PCSR01000011">
    <property type="protein sequence ID" value="PIP53531.1"/>
    <property type="molecule type" value="Genomic_DNA"/>
</dbReference>
<dbReference type="AlphaFoldDB" id="A0A2H0B7C0"/>
<proteinExistence type="predicted"/>
<comment type="caution">
    <text evidence="2">The sequence shown here is derived from an EMBL/GenBank/DDBJ whole genome shotgun (WGS) entry which is preliminary data.</text>
</comment>
<dbReference type="Gene3D" id="1.10.3210.10">
    <property type="entry name" value="Hypothetical protein af1432"/>
    <property type="match status" value="1"/>
</dbReference>
<evidence type="ECO:0000313" key="3">
    <source>
        <dbReference type="Proteomes" id="UP000229459"/>
    </source>
</evidence>
<reference evidence="2 3" key="1">
    <citation type="submission" date="2017-09" db="EMBL/GenBank/DDBJ databases">
        <title>Depth-based differentiation of microbial function through sediment-hosted aquifers and enrichment of novel symbionts in the deep terrestrial subsurface.</title>
        <authorList>
            <person name="Probst A.J."/>
            <person name="Ladd B."/>
            <person name="Jarett J.K."/>
            <person name="Geller-Mcgrath D.E."/>
            <person name="Sieber C.M."/>
            <person name="Emerson J.B."/>
            <person name="Anantharaman K."/>
            <person name="Thomas B.C."/>
            <person name="Malmstrom R."/>
            <person name="Stieglmeier M."/>
            <person name="Klingl A."/>
            <person name="Woyke T."/>
            <person name="Ryan C.M."/>
            <person name="Banfield J.F."/>
        </authorList>
    </citation>
    <scope>NUCLEOTIDE SEQUENCE [LARGE SCALE GENOMIC DNA]</scope>
    <source>
        <strain evidence="2">CG23_combo_of_CG06-09_8_20_14_all_34_8</strain>
    </source>
</reference>
<accession>A0A2H0B7C0</accession>
<dbReference type="SUPFAM" id="SSF109604">
    <property type="entry name" value="HD-domain/PDEase-like"/>
    <property type="match status" value="1"/>
</dbReference>
<name>A0A2H0B7C0_9BACT</name>
<keyword evidence="1" id="KW-0547">Nucleotide-binding</keyword>
<evidence type="ECO:0000256" key="1">
    <source>
        <dbReference type="ARBA" id="ARBA00022741"/>
    </source>
</evidence>
<gene>
    <name evidence="2" type="ORF">COX08_00480</name>
</gene>
<evidence type="ECO:0000313" key="2">
    <source>
        <dbReference type="EMBL" id="PIP53531.1"/>
    </source>
</evidence>
<organism evidence="2 3">
    <name type="scientific">Candidatus Beckwithbacteria bacterium CG23_combo_of_CG06-09_8_20_14_all_34_8</name>
    <dbReference type="NCBI Taxonomy" id="1974497"/>
    <lineage>
        <taxon>Bacteria</taxon>
        <taxon>Candidatus Beckwithiibacteriota</taxon>
    </lineage>
</organism>
<protein>
    <submittedName>
        <fullName evidence="2">Uncharacterized protein</fullName>
    </submittedName>
</protein>
<dbReference type="PANTHER" id="PTHR47545">
    <property type="entry name" value="MULTIFUNCTIONAL CCA PROTEIN"/>
    <property type="match status" value="1"/>
</dbReference>
<sequence length="220" mass="25065">MNINILQVTTNDLKENKYLLELPEFYRSKKYIENSSWHLNQSVFDHIVAVYASAEMLISGRLINVTSTINSIKQYLSQTLGNKSREAIFRLAVLLHDNAKSDTLVIDQAGNAGCPGHELIGATKVWNYQKRFGFDDIAMEAVERIVRYHGLTSEMINQSLTTGKTQKYYQLLSETVGNVLGELILLMYADLSGSDLIKSDQKAFEDRIKILNKYISWKFD</sequence>
<dbReference type="InterPro" id="IPR050124">
    <property type="entry name" value="tRNA_CCA-adding_enzyme"/>
</dbReference>